<sequence>MKRLMQVDCSDILQELESWYARDNGPYLFRATRAAALELIDTAFGYHILQLGLHGEQALCDGSPINHRLFCSQRYGPGVNVVTDPDELPFDSDSVDVVIAHHCLEFARNPHQVLREIQRVLTPQGQLLVIGFNPYSLSGARMQIRRLMRDPLWTAHRPVGEHRLTDWLHLLNCEVIQTRRLYGLPPIGSGRVRQWMTRADTWTARHKLPIDGLFILHAVKQVAAAHKPRKVWRGRRARLISLVPKPVTTPVTRKVFSGVKPATDAGNAAA</sequence>
<dbReference type="GO" id="GO:0032259">
    <property type="term" value="P:methylation"/>
    <property type="evidence" value="ECO:0007669"/>
    <property type="project" value="UniProtKB-KW"/>
</dbReference>
<dbReference type="GO" id="GO:0008168">
    <property type="term" value="F:methyltransferase activity"/>
    <property type="evidence" value="ECO:0007669"/>
    <property type="project" value="UniProtKB-KW"/>
</dbReference>
<dbReference type="Pfam" id="PF08241">
    <property type="entry name" value="Methyltransf_11"/>
    <property type="match status" value="1"/>
</dbReference>
<dbReference type="EMBL" id="SHNO01000001">
    <property type="protein sequence ID" value="MCX2976440.1"/>
    <property type="molecule type" value="Genomic_DNA"/>
</dbReference>
<feature type="domain" description="Methyltransferase type 11" evidence="1">
    <location>
        <begin position="81"/>
        <end position="128"/>
    </location>
</feature>
<dbReference type="Proteomes" id="UP001143304">
    <property type="component" value="Unassembled WGS sequence"/>
</dbReference>
<gene>
    <name evidence="2" type="ORF">EYC82_03630</name>
</gene>
<evidence type="ECO:0000313" key="3">
    <source>
        <dbReference type="Proteomes" id="UP001143304"/>
    </source>
</evidence>
<organism evidence="2 3">
    <name type="scientific">Candidatus Marimicrobium litorale</name>
    <dbReference type="NCBI Taxonomy" id="2518991"/>
    <lineage>
        <taxon>Bacteria</taxon>
        <taxon>Pseudomonadati</taxon>
        <taxon>Pseudomonadota</taxon>
        <taxon>Gammaproteobacteria</taxon>
        <taxon>Cellvibrionales</taxon>
        <taxon>Halieaceae</taxon>
        <taxon>Marimicrobium</taxon>
    </lineage>
</organism>
<protein>
    <submittedName>
        <fullName evidence="2">SAM-dependent methyltransferase</fullName>
    </submittedName>
</protein>
<evidence type="ECO:0000313" key="2">
    <source>
        <dbReference type="EMBL" id="MCX2976440.1"/>
    </source>
</evidence>
<evidence type="ECO:0000259" key="1">
    <source>
        <dbReference type="Pfam" id="PF08241"/>
    </source>
</evidence>
<keyword evidence="2" id="KW-0808">Transferase</keyword>
<dbReference type="RefSeq" id="WP_279248191.1">
    <property type="nucleotide sequence ID" value="NZ_SHNO01000001.1"/>
</dbReference>
<keyword evidence="3" id="KW-1185">Reference proteome</keyword>
<dbReference type="InterPro" id="IPR013216">
    <property type="entry name" value="Methyltransf_11"/>
</dbReference>
<comment type="caution">
    <text evidence="2">The sequence shown here is derived from an EMBL/GenBank/DDBJ whole genome shotgun (WGS) entry which is preliminary data.</text>
</comment>
<accession>A0ABT3T2P5</accession>
<reference evidence="2" key="1">
    <citation type="submission" date="2019-02" db="EMBL/GenBank/DDBJ databases">
        <authorList>
            <person name="Li S.-H."/>
        </authorList>
    </citation>
    <scope>NUCLEOTIDE SEQUENCE</scope>
    <source>
        <strain evidence="2">IMCC11814</strain>
    </source>
</reference>
<proteinExistence type="predicted"/>
<dbReference type="InterPro" id="IPR029063">
    <property type="entry name" value="SAM-dependent_MTases_sf"/>
</dbReference>
<dbReference type="Gene3D" id="3.40.50.150">
    <property type="entry name" value="Vaccinia Virus protein VP39"/>
    <property type="match status" value="1"/>
</dbReference>
<keyword evidence="2" id="KW-0489">Methyltransferase</keyword>
<dbReference type="SUPFAM" id="SSF53335">
    <property type="entry name" value="S-adenosyl-L-methionine-dependent methyltransferases"/>
    <property type="match status" value="1"/>
</dbReference>
<name>A0ABT3T2P5_9GAMM</name>